<dbReference type="CDD" id="cd00167">
    <property type="entry name" value="SANT"/>
    <property type="match status" value="1"/>
</dbReference>
<dbReference type="InterPro" id="IPR036420">
    <property type="entry name" value="BRCT_dom_sf"/>
</dbReference>
<reference evidence="4" key="1">
    <citation type="submission" date="2021-11" db="EMBL/GenBank/DDBJ databases">
        <authorList>
            <consortium name="Genoscope - CEA"/>
            <person name="William W."/>
        </authorList>
    </citation>
    <scope>NUCLEOTIDE SEQUENCE</scope>
</reference>
<evidence type="ECO:0000259" key="2">
    <source>
        <dbReference type="PROSITE" id="PS50090"/>
    </source>
</evidence>
<organism evidence="4 5">
    <name type="scientific">Pelagomonas calceolata</name>
    <dbReference type="NCBI Taxonomy" id="35677"/>
    <lineage>
        <taxon>Eukaryota</taxon>
        <taxon>Sar</taxon>
        <taxon>Stramenopiles</taxon>
        <taxon>Ochrophyta</taxon>
        <taxon>Pelagophyceae</taxon>
        <taxon>Pelagomonadales</taxon>
        <taxon>Pelagomonadaceae</taxon>
        <taxon>Pelagomonas</taxon>
    </lineage>
</organism>
<dbReference type="PROSITE" id="PS50090">
    <property type="entry name" value="MYB_LIKE"/>
    <property type="match status" value="1"/>
</dbReference>
<feature type="compositionally biased region" description="Low complexity" evidence="1">
    <location>
        <begin position="490"/>
        <end position="508"/>
    </location>
</feature>
<dbReference type="InterPro" id="IPR050560">
    <property type="entry name" value="MYB_TF"/>
</dbReference>
<dbReference type="PANTHER" id="PTHR45614:SF274">
    <property type="entry name" value="MYB-LIKE DNA-BINDING PROTEIN"/>
    <property type="match status" value="1"/>
</dbReference>
<dbReference type="CDD" id="cd17748">
    <property type="entry name" value="BRCT_DNA_ligase_like"/>
    <property type="match status" value="1"/>
</dbReference>
<protein>
    <submittedName>
        <fullName evidence="4">Uncharacterized protein</fullName>
    </submittedName>
</protein>
<feature type="region of interest" description="Disordered" evidence="1">
    <location>
        <begin position="490"/>
        <end position="510"/>
    </location>
</feature>
<dbReference type="Proteomes" id="UP000789595">
    <property type="component" value="Unassembled WGS sequence"/>
</dbReference>
<keyword evidence="5" id="KW-1185">Reference proteome</keyword>
<gene>
    <name evidence="4" type="ORF">PECAL_3P08860</name>
</gene>
<evidence type="ECO:0000256" key="1">
    <source>
        <dbReference type="SAM" id="MobiDB-lite"/>
    </source>
</evidence>
<dbReference type="GO" id="GO:0000981">
    <property type="term" value="F:DNA-binding transcription factor activity, RNA polymerase II-specific"/>
    <property type="evidence" value="ECO:0007669"/>
    <property type="project" value="TreeGrafter"/>
</dbReference>
<feature type="domain" description="Myb-like" evidence="2">
    <location>
        <begin position="314"/>
        <end position="365"/>
    </location>
</feature>
<dbReference type="EMBL" id="CAKKNE010000003">
    <property type="protein sequence ID" value="CAH0370969.1"/>
    <property type="molecule type" value="Genomic_DNA"/>
</dbReference>
<dbReference type="Gene3D" id="1.10.10.60">
    <property type="entry name" value="Homeodomain-like"/>
    <property type="match status" value="2"/>
</dbReference>
<feature type="compositionally biased region" description="Low complexity" evidence="1">
    <location>
        <begin position="573"/>
        <end position="583"/>
    </location>
</feature>
<feature type="region of interest" description="Disordered" evidence="1">
    <location>
        <begin position="573"/>
        <end position="596"/>
    </location>
</feature>
<dbReference type="OrthoDB" id="2143914at2759"/>
<evidence type="ECO:0000259" key="3">
    <source>
        <dbReference type="PROSITE" id="PS51294"/>
    </source>
</evidence>
<name>A0A8J2SQQ7_9STRA</name>
<dbReference type="Pfam" id="PF13921">
    <property type="entry name" value="Myb_DNA-bind_6"/>
    <property type="match status" value="1"/>
</dbReference>
<dbReference type="PROSITE" id="PS51294">
    <property type="entry name" value="HTH_MYB"/>
    <property type="match status" value="1"/>
</dbReference>
<feature type="domain" description="HTH myb-type" evidence="3">
    <location>
        <begin position="342"/>
        <end position="369"/>
    </location>
</feature>
<comment type="caution">
    <text evidence="4">The sequence shown here is derived from an EMBL/GenBank/DDBJ whole genome shotgun (WGS) entry which is preliminary data.</text>
</comment>
<feature type="region of interest" description="Disordered" evidence="1">
    <location>
        <begin position="445"/>
        <end position="473"/>
    </location>
</feature>
<evidence type="ECO:0000313" key="4">
    <source>
        <dbReference type="EMBL" id="CAH0370969.1"/>
    </source>
</evidence>
<dbReference type="InterPro" id="IPR009057">
    <property type="entry name" value="Homeodomain-like_sf"/>
</dbReference>
<dbReference type="InterPro" id="IPR017930">
    <property type="entry name" value="Myb_dom"/>
</dbReference>
<proteinExistence type="predicted"/>
<dbReference type="SUPFAM" id="SSF52113">
    <property type="entry name" value="BRCT domain"/>
    <property type="match status" value="1"/>
</dbReference>
<dbReference type="GO" id="GO:0005634">
    <property type="term" value="C:nucleus"/>
    <property type="evidence" value="ECO:0007669"/>
    <property type="project" value="TreeGrafter"/>
</dbReference>
<evidence type="ECO:0000313" key="5">
    <source>
        <dbReference type="Proteomes" id="UP000789595"/>
    </source>
</evidence>
<sequence length="815" mass="87266">MSFHVTMSSTLRGRNVQLFEVEYLGEAITSVAADVVRRLHEAGFKLKSVYLGGSKHWVAAKSIIGVHSMPLNNLGLEGLEDGDAQMFTFAVKVKNLQGYKADGKAYADGVGAEETWRRAVVKALRQLFGQGFDELNINLCGASVHKDDDGSLVLYCCCSTVPAGTFDGTRDLYQLALRDGTLVPGYTGITNVRWSLEAQDFLVEVVKAQGGTGYWDAVAALVNARFPGVVRSPSACGNTYGALALRRADAPLGPAPGVSGGIGAGRGHGLAVVDLGHFPREDRDAIEKACADAAALAAARSTQAATHVRYGEVWTGEQDAALRRAVFVAGPPPSTSGRHGYWPKVAATMPDRTDKQCRRRWKYELDPNMSKVPLTKEELRIVLSEVSRKKGPGAIAKRLPGRTDHFIKNKLNGGLKKRLEAFLKKQPSPVLDLSGPLLEKAVKECMAPRPRSRPRKKTSVSVPSPPSSPPSVLTPLAAAAAVAPEPLPALLPAAPSPSTASPDATPSPYRKWLPDEDALLWEAYKATNNGTMHLWTNTAAKRVGTRSAKQCAQRMPKLLAAFQRGIEAEAGGGARAAVTLPSRPRAPPPPTEVRPSLQDFRDKRVVISGGDLPASKQKLKDVLVELLHVEAVTRATSGDTHYVIGRIGSGDGNVTKAGNRLVDVDYFMSLLEEGAIERAKAARVARLEATPIVWCDDRLTPQALRGKGVARTGGVTGLTLHQVRAEIQRLGATVHKSVTKKTDFLVYGHLSKECGAVKAARKHRVPCIPEAVFRDLLSAASAPAPAPCAVAAPSPRRRALAENGPRDEPAAKRHC</sequence>
<dbReference type="InterPro" id="IPR001005">
    <property type="entry name" value="SANT/Myb"/>
</dbReference>
<dbReference type="GO" id="GO:0000978">
    <property type="term" value="F:RNA polymerase II cis-regulatory region sequence-specific DNA binding"/>
    <property type="evidence" value="ECO:0007669"/>
    <property type="project" value="TreeGrafter"/>
</dbReference>
<accession>A0A8J2SQQ7</accession>
<dbReference type="AlphaFoldDB" id="A0A8J2SQQ7"/>
<dbReference type="Gene3D" id="3.40.50.10190">
    <property type="entry name" value="BRCT domain"/>
    <property type="match status" value="1"/>
</dbReference>
<dbReference type="SUPFAM" id="SSF46689">
    <property type="entry name" value="Homeodomain-like"/>
    <property type="match status" value="2"/>
</dbReference>
<dbReference type="PANTHER" id="PTHR45614">
    <property type="entry name" value="MYB PROTEIN-RELATED"/>
    <property type="match status" value="1"/>
</dbReference>
<dbReference type="SMART" id="SM00717">
    <property type="entry name" value="SANT"/>
    <property type="match status" value="3"/>
</dbReference>